<sequence>MSASAAAAVAVAAIVRRVVVVVGWCLRGGAVKWWKKCDFACLSICFLQPEKWMLSCCLAFRN</sequence>
<feature type="transmembrane region" description="Helical" evidence="1">
    <location>
        <begin position="6"/>
        <end position="26"/>
    </location>
</feature>
<protein>
    <submittedName>
        <fullName evidence="2">Uncharacterized protein</fullName>
    </submittedName>
</protein>
<dbReference type="EMBL" id="GBRH01188690">
    <property type="protein sequence ID" value="JAE09206.1"/>
    <property type="molecule type" value="Transcribed_RNA"/>
</dbReference>
<keyword evidence="1" id="KW-0472">Membrane</keyword>
<reference evidence="2" key="1">
    <citation type="submission" date="2014-09" db="EMBL/GenBank/DDBJ databases">
        <authorList>
            <person name="Magalhaes I.L.F."/>
            <person name="Oliveira U."/>
            <person name="Santos F.R."/>
            <person name="Vidigal T.H.D.A."/>
            <person name="Brescovit A.D."/>
            <person name="Santos A.J."/>
        </authorList>
    </citation>
    <scope>NUCLEOTIDE SEQUENCE</scope>
    <source>
        <tissue evidence="2">Shoot tissue taken approximately 20 cm above the soil surface</tissue>
    </source>
</reference>
<keyword evidence="1" id="KW-1133">Transmembrane helix</keyword>
<dbReference type="AlphaFoldDB" id="A0A0A9FGG7"/>
<evidence type="ECO:0000256" key="1">
    <source>
        <dbReference type="SAM" id="Phobius"/>
    </source>
</evidence>
<accession>A0A0A9FGG7</accession>
<evidence type="ECO:0000313" key="2">
    <source>
        <dbReference type="EMBL" id="JAE09206.1"/>
    </source>
</evidence>
<name>A0A0A9FGG7_ARUDO</name>
<organism evidence="2">
    <name type="scientific">Arundo donax</name>
    <name type="common">Giant reed</name>
    <name type="synonym">Donax arundinaceus</name>
    <dbReference type="NCBI Taxonomy" id="35708"/>
    <lineage>
        <taxon>Eukaryota</taxon>
        <taxon>Viridiplantae</taxon>
        <taxon>Streptophyta</taxon>
        <taxon>Embryophyta</taxon>
        <taxon>Tracheophyta</taxon>
        <taxon>Spermatophyta</taxon>
        <taxon>Magnoliopsida</taxon>
        <taxon>Liliopsida</taxon>
        <taxon>Poales</taxon>
        <taxon>Poaceae</taxon>
        <taxon>PACMAD clade</taxon>
        <taxon>Arundinoideae</taxon>
        <taxon>Arundineae</taxon>
        <taxon>Arundo</taxon>
    </lineage>
</organism>
<proteinExistence type="predicted"/>
<keyword evidence="1" id="KW-0812">Transmembrane</keyword>
<reference evidence="2" key="2">
    <citation type="journal article" date="2015" name="Data Brief">
        <title>Shoot transcriptome of the giant reed, Arundo donax.</title>
        <authorList>
            <person name="Barrero R.A."/>
            <person name="Guerrero F.D."/>
            <person name="Moolhuijzen P."/>
            <person name="Goolsby J.A."/>
            <person name="Tidwell J."/>
            <person name="Bellgard S.E."/>
            <person name="Bellgard M.I."/>
        </authorList>
    </citation>
    <scope>NUCLEOTIDE SEQUENCE</scope>
    <source>
        <tissue evidence="2">Shoot tissue taken approximately 20 cm above the soil surface</tissue>
    </source>
</reference>